<organism evidence="1 2">
    <name type="scientific">Moorena producens PAL-8-15-08-1</name>
    <dbReference type="NCBI Taxonomy" id="1458985"/>
    <lineage>
        <taxon>Bacteria</taxon>
        <taxon>Bacillati</taxon>
        <taxon>Cyanobacteriota</taxon>
        <taxon>Cyanophyceae</taxon>
        <taxon>Coleofasciculales</taxon>
        <taxon>Coleofasciculaceae</taxon>
        <taxon>Moorena</taxon>
    </lineage>
</organism>
<reference evidence="2" key="1">
    <citation type="submission" date="2016-10" db="EMBL/GenBank/DDBJ databases">
        <title>Comparative genomics uncovers the prolific and rare metabolic potential of the cyanobacterial genus Moorea.</title>
        <authorList>
            <person name="Leao T."/>
            <person name="Castelao G."/>
            <person name="Korobeynikov A."/>
            <person name="Monroe E.A."/>
            <person name="Podell S."/>
            <person name="Glukhov E."/>
            <person name="Allen E."/>
            <person name="Gerwick W.H."/>
            <person name="Gerwick L."/>
        </authorList>
    </citation>
    <scope>NUCLEOTIDE SEQUENCE [LARGE SCALE GENOMIC DNA]</scope>
    <source>
        <strain evidence="2">PAL-8-15-08-1</strain>
    </source>
</reference>
<proteinExistence type="predicted"/>
<dbReference type="AlphaFoldDB" id="A0A1D8U0M3"/>
<dbReference type="RefSeq" id="WP_070395735.1">
    <property type="nucleotide sequence ID" value="NZ_CP017599.1"/>
</dbReference>
<dbReference type="OrthoDB" id="467532at2"/>
<evidence type="ECO:0000313" key="2">
    <source>
        <dbReference type="Proteomes" id="UP000177870"/>
    </source>
</evidence>
<dbReference type="Proteomes" id="UP000177870">
    <property type="component" value="Chromosome"/>
</dbReference>
<evidence type="ECO:0000313" key="1">
    <source>
        <dbReference type="EMBL" id="AOX03354.1"/>
    </source>
</evidence>
<sequence length="124" mass="13630">MIRKTLVIVGIGWIVVGLVPLAYAQSGAQSSEPRDSVTLSGDTLRQVNGRTVSDDYGTFFPTSLELEETEDLGNNLQRKFKVGSSDNVDIVFGDTIQQEELNVFPQSSTTRNTQKVQLAVPLRE</sequence>
<dbReference type="EMBL" id="CP017599">
    <property type="protein sequence ID" value="AOX03354.1"/>
    <property type="molecule type" value="Genomic_DNA"/>
</dbReference>
<name>A0A1D8U0M3_9CYAN</name>
<dbReference type="KEGG" id="mpro:BJP34_31440"/>
<protein>
    <submittedName>
        <fullName evidence="1">Uncharacterized protein</fullName>
    </submittedName>
</protein>
<gene>
    <name evidence="1" type="ORF">BJP34_31440</name>
</gene>
<accession>A0A1D8U0M3</accession>